<dbReference type="Gene3D" id="2.30.30.60">
    <property type="match status" value="1"/>
</dbReference>
<evidence type="ECO:0000256" key="5">
    <source>
        <dbReference type="ARBA" id="ARBA00023136"/>
    </source>
</evidence>
<feature type="transmembrane region" description="Helical" evidence="6">
    <location>
        <begin position="141"/>
        <end position="161"/>
    </location>
</feature>
<evidence type="ECO:0000259" key="7">
    <source>
        <dbReference type="Pfam" id="PF00924"/>
    </source>
</evidence>
<feature type="transmembrane region" description="Helical" evidence="6">
    <location>
        <begin position="191"/>
        <end position="211"/>
    </location>
</feature>
<keyword evidence="5 6" id="KW-0472">Membrane</keyword>
<dbReference type="EMBL" id="HBIS01004330">
    <property type="protein sequence ID" value="CAE0610109.1"/>
    <property type="molecule type" value="Transcribed_RNA"/>
</dbReference>
<protein>
    <recommendedName>
        <fullName evidence="7">Mechanosensitive ion channel MscS domain-containing protein</fullName>
    </recommendedName>
</protein>
<keyword evidence="3 6" id="KW-0812">Transmembrane</keyword>
<evidence type="ECO:0000256" key="3">
    <source>
        <dbReference type="ARBA" id="ARBA00022692"/>
    </source>
</evidence>
<dbReference type="InterPro" id="IPR010920">
    <property type="entry name" value="LSM_dom_sf"/>
</dbReference>
<comment type="subcellular location">
    <subcellularLocation>
        <location evidence="1">Membrane</location>
        <topology evidence="1">Multi-pass membrane protein</topology>
    </subcellularLocation>
</comment>
<accession>A0A7S3XE15</accession>
<dbReference type="InterPro" id="IPR006685">
    <property type="entry name" value="MscS_channel_2nd"/>
</dbReference>
<dbReference type="PANTHER" id="PTHR30566:SF5">
    <property type="entry name" value="MECHANOSENSITIVE ION CHANNEL PROTEIN 1, MITOCHONDRIAL-RELATED"/>
    <property type="match status" value="1"/>
</dbReference>
<organism evidence="8">
    <name type="scientific">Picocystis salinarum</name>
    <dbReference type="NCBI Taxonomy" id="88271"/>
    <lineage>
        <taxon>Eukaryota</taxon>
        <taxon>Viridiplantae</taxon>
        <taxon>Chlorophyta</taxon>
        <taxon>Picocystophyceae</taxon>
        <taxon>Picocystales</taxon>
        <taxon>Picocystaceae</taxon>
        <taxon>Picocystis</taxon>
    </lineage>
</organism>
<gene>
    <name evidence="8" type="ORF">PSAL00342_LOCUS3932</name>
</gene>
<dbReference type="GO" id="GO:0016020">
    <property type="term" value="C:membrane"/>
    <property type="evidence" value="ECO:0007669"/>
    <property type="project" value="UniProtKB-SubCell"/>
</dbReference>
<feature type="domain" description="Mechanosensitive ion channel MscS" evidence="7">
    <location>
        <begin position="239"/>
        <end position="306"/>
    </location>
</feature>
<dbReference type="Pfam" id="PF00924">
    <property type="entry name" value="MS_channel_2nd"/>
    <property type="match status" value="1"/>
</dbReference>
<dbReference type="GO" id="GO:0055085">
    <property type="term" value="P:transmembrane transport"/>
    <property type="evidence" value="ECO:0007669"/>
    <property type="project" value="InterPro"/>
</dbReference>
<reference evidence="8" key="1">
    <citation type="submission" date="2021-01" db="EMBL/GenBank/DDBJ databases">
        <authorList>
            <person name="Corre E."/>
            <person name="Pelletier E."/>
            <person name="Niang G."/>
            <person name="Scheremetjew M."/>
            <person name="Finn R."/>
            <person name="Kale V."/>
            <person name="Holt S."/>
            <person name="Cochrane G."/>
            <person name="Meng A."/>
            <person name="Brown T."/>
            <person name="Cohen L."/>
        </authorList>
    </citation>
    <scope>NUCLEOTIDE SEQUENCE</scope>
    <source>
        <strain evidence="8">CCMP1897</strain>
    </source>
</reference>
<proteinExistence type="inferred from homology"/>
<sequence length="410" mass="45325">MASTAIMTMQRGERMHAKRSRPLRRCVRARLSLSSVALKLGVKEAGLARETMFLALAFGAFKIIPNVCKKAYQTYDAKWASVLRAEHEKWSDEVPYADSLFGVLEKPLQAGLAVAASARFLRYTGISKVAYSLLMDTLGCLIMDTYLVRLGYLACFVWLALRGKTAIMNRATRKVLRKFKTYSDRRTAAQAVKNVGTVATFIIGVIAAISLSDILNVSISRAWAGLGFTGVAAGLAAKDTAANIIGGLLINLTKPFEVSQYISIGNVMGEVLEIGSMRTRIMTAKDRYEVVVPNSHFLNSVVTNLSTLPAQNLEAEFGVSGANLEKMPIVCKKIYHMLLRHPSVDSDGLEPYCNVGDISLFCPVITLRCILKRPCKTPAVYARTREEILFRVRDILQEENVDFVYPRARP</sequence>
<comment type="similarity">
    <text evidence="2">Belongs to the MscS (TC 1.A.23) family.</text>
</comment>
<name>A0A7S3XE15_9CHLO</name>
<dbReference type="Gene3D" id="1.10.287.1260">
    <property type="match status" value="1"/>
</dbReference>
<evidence type="ECO:0000256" key="6">
    <source>
        <dbReference type="SAM" id="Phobius"/>
    </source>
</evidence>
<evidence type="ECO:0000256" key="1">
    <source>
        <dbReference type="ARBA" id="ARBA00004141"/>
    </source>
</evidence>
<keyword evidence="4 6" id="KW-1133">Transmembrane helix</keyword>
<evidence type="ECO:0000256" key="2">
    <source>
        <dbReference type="ARBA" id="ARBA00008017"/>
    </source>
</evidence>
<dbReference type="InterPro" id="IPR011014">
    <property type="entry name" value="MscS_channel_TM-2"/>
</dbReference>
<dbReference type="InterPro" id="IPR023408">
    <property type="entry name" value="MscS_beta-dom_sf"/>
</dbReference>
<dbReference type="AlphaFoldDB" id="A0A7S3XE15"/>
<dbReference type="SUPFAM" id="SSF82861">
    <property type="entry name" value="Mechanosensitive channel protein MscS (YggB), transmembrane region"/>
    <property type="match status" value="1"/>
</dbReference>
<dbReference type="PANTHER" id="PTHR30566">
    <property type="entry name" value="YNAI-RELATED MECHANOSENSITIVE ION CHANNEL"/>
    <property type="match status" value="1"/>
</dbReference>
<evidence type="ECO:0000313" key="8">
    <source>
        <dbReference type="EMBL" id="CAE0610109.1"/>
    </source>
</evidence>
<evidence type="ECO:0000256" key="4">
    <source>
        <dbReference type="ARBA" id="ARBA00022989"/>
    </source>
</evidence>
<dbReference type="SUPFAM" id="SSF50182">
    <property type="entry name" value="Sm-like ribonucleoproteins"/>
    <property type="match status" value="1"/>
</dbReference>